<dbReference type="EMBL" id="QKRB01000057">
    <property type="protein sequence ID" value="PZD93699.1"/>
    <property type="molecule type" value="Genomic_DNA"/>
</dbReference>
<name>A0A2W1L483_9BACL</name>
<evidence type="ECO:0000313" key="4">
    <source>
        <dbReference type="Proteomes" id="UP000249522"/>
    </source>
</evidence>
<dbReference type="PANTHER" id="PTHR21064:SF6">
    <property type="entry name" value="AMINOGLYCOSIDE PHOSPHOTRANSFERASE DOMAIN-CONTAINING PROTEIN"/>
    <property type="match status" value="1"/>
</dbReference>
<evidence type="ECO:0000256" key="1">
    <source>
        <dbReference type="ARBA" id="ARBA00038240"/>
    </source>
</evidence>
<dbReference type="InterPro" id="IPR011009">
    <property type="entry name" value="Kinase-like_dom_sf"/>
</dbReference>
<accession>A0A2W1L483</accession>
<dbReference type="RefSeq" id="WP_111149369.1">
    <property type="nucleotide sequence ID" value="NZ_QKRB01000057.1"/>
</dbReference>
<dbReference type="AlphaFoldDB" id="A0A2W1L483"/>
<comment type="caution">
    <text evidence="3">The sequence shown here is derived from an EMBL/GenBank/DDBJ whole genome shotgun (WGS) entry which is preliminary data.</text>
</comment>
<dbReference type="Pfam" id="PF01636">
    <property type="entry name" value="APH"/>
    <property type="match status" value="1"/>
</dbReference>
<evidence type="ECO:0000313" key="3">
    <source>
        <dbReference type="EMBL" id="PZD93699.1"/>
    </source>
</evidence>
<sequence length="352" mass="39877">MKAGEREMESKQLDGGQTCQEQDRFAVFLQQYNWREPWRCEHRESGMNNTTRMIFAGDKRYVLRVYENHSDAGKVQLEHDILSALSGTFPLKVPVPVMNSIGSTVTRSPEGKLAALYEFIDGERPNPDCFSHVAGLGRAVGLLSLAMLDIRTDSRPVYEPYYELADSYADWTADTLINLAETRGLASSVRSEVEYVCAEVERLKQQLPDIKQLPEQWIHGDVNFTNAVADGNNITGILDFEFATRDTAVMEAAIPMLDFIGEKKSGDPLEKIKLFVEGVGSARRFTGAELRCLPDLIKLRMADVWLHFAVRLSNNIDGLSVWTEQTWKAGAVFRWVESHRKQLDRLLEQCLR</sequence>
<comment type="similarity">
    <text evidence="1">Belongs to the pseudomonas-type ThrB family.</text>
</comment>
<proteinExistence type="inferred from homology"/>
<protein>
    <recommendedName>
        <fullName evidence="2">Aminoglycoside phosphotransferase domain-containing protein</fullName>
    </recommendedName>
</protein>
<dbReference type="Gene3D" id="3.30.200.20">
    <property type="entry name" value="Phosphorylase Kinase, domain 1"/>
    <property type="match status" value="1"/>
</dbReference>
<keyword evidence="4" id="KW-1185">Reference proteome</keyword>
<dbReference type="Proteomes" id="UP000249522">
    <property type="component" value="Unassembled WGS sequence"/>
</dbReference>
<dbReference type="InterPro" id="IPR050249">
    <property type="entry name" value="Pseudomonas-type_ThrB"/>
</dbReference>
<organism evidence="3 4">
    <name type="scientific">Paenibacillus sambharensis</name>
    <dbReference type="NCBI Taxonomy" id="1803190"/>
    <lineage>
        <taxon>Bacteria</taxon>
        <taxon>Bacillati</taxon>
        <taxon>Bacillota</taxon>
        <taxon>Bacilli</taxon>
        <taxon>Bacillales</taxon>
        <taxon>Paenibacillaceae</taxon>
        <taxon>Paenibacillus</taxon>
    </lineage>
</organism>
<dbReference type="GO" id="GO:0019202">
    <property type="term" value="F:amino acid kinase activity"/>
    <property type="evidence" value="ECO:0007669"/>
    <property type="project" value="TreeGrafter"/>
</dbReference>
<dbReference type="OrthoDB" id="156345at2"/>
<dbReference type="PANTHER" id="PTHR21064">
    <property type="entry name" value="AMINOGLYCOSIDE PHOSPHOTRANSFERASE DOMAIN-CONTAINING PROTEIN-RELATED"/>
    <property type="match status" value="1"/>
</dbReference>
<reference evidence="3 4" key="1">
    <citation type="submission" date="2018-06" db="EMBL/GenBank/DDBJ databases">
        <title>Paenibacillus imtechensis sp. nov.</title>
        <authorList>
            <person name="Pinnaka A.K."/>
            <person name="Singh H."/>
            <person name="Kaur M."/>
        </authorList>
    </citation>
    <scope>NUCLEOTIDE SEQUENCE [LARGE SCALE GENOMIC DNA]</scope>
    <source>
        <strain evidence="3 4">SMB1</strain>
    </source>
</reference>
<evidence type="ECO:0000259" key="2">
    <source>
        <dbReference type="Pfam" id="PF01636"/>
    </source>
</evidence>
<dbReference type="InterPro" id="IPR002575">
    <property type="entry name" value="Aminoglycoside_PTrfase"/>
</dbReference>
<feature type="domain" description="Aminoglycoside phosphotransferase" evidence="2">
    <location>
        <begin position="44"/>
        <end position="255"/>
    </location>
</feature>
<dbReference type="Gene3D" id="3.90.1200.10">
    <property type="match status" value="1"/>
</dbReference>
<dbReference type="SUPFAM" id="SSF56112">
    <property type="entry name" value="Protein kinase-like (PK-like)"/>
    <property type="match status" value="1"/>
</dbReference>
<gene>
    <name evidence="3" type="ORF">DNH61_24110</name>
</gene>